<dbReference type="PRINTS" id="PR00463">
    <property type="entry name" value="EP450I"/>
</dbReference>
<dbReference type="PANTHER" id="PTHR46300">
    <property type="entry name" value="P450, PUTATIVE (EUROFUNG)-RELATED-RELATED"/>
    <property type="match status" value="1"/>
</dbReference>
<evidence type="ECO:0000256" key="7">
    <source>
        <dbReference type="ARBA" id="ARBA00023004"/>
    </source>
</evidence>
<keyword evidence="5 9" id="KW-0479">Metal-binding</keyword>
<dbReference type="SUPFAM" id="SSF48264">
    <property type="entry name" value="Cytochrome P450"/>
    <property type="match status" value="1"/>
</dbReference>
<comment type="pathway">
    <text evidence="2">Secondary metabolite biosynthesis.</text>
</comment>
<comment type="caution">
    <text evidence="12">The sequence shown here is derived from an EMBL/GenBank/DDBJ whole genome shotgun (WGS) entry which is preliminary data.</text>
</comment>
<dbReference type="PROSITE" id="PS00086">
    <property type="entry name" value="CYTOCHROME_P450"/>
    <property type="match status" value="1"/>
</dbReference>
<protein>
    <submittedName>
        <fullName evidence="12">Cytochrome P450</fullName>
    </submittedName>
</protein>
<dbReference type="GO" id="GO:0004497">
    <property type="term" value="F:monooxygenase activity"/>
    <property type="evidence" value="ECO:0007669"/>
    <property type="project" value="UniProtKB-KW"/>
</dbReference>
<keyword evidence="11" id="KW-1133">Transmembrane helix</keyword>
<evidence type="ECO:0000313" key="12">
    <source>
        <dbReference type="EMBL" id="KAF9483393.1"/>
    </source>
</evidence>
<dbReference type="InterPro" id="IPR002401">
    <property type="entry name" value="Cyt_P450_E_grp-I"/>
</dbReference>
<organism evidence="12 13">
    <name type="scientific">Pholiota conissans</name>
    <dbReference type="NCBI Taxonomy" id="109636"/>
    <lineage>
        <taxon>Eukaryota</taxon>
        <taxon>Fungi</taxon>
        <taxon>Dikarya</taxon>
        <taxon>Basidiomycota</taxon>
        <taxon>Agaricomycotina</taxon>
        <taxon>Agaricomycetes</taxon>
        <taxon>Agaricomycetidae</taxon>
        <taxon>Agaricales</taxon>
        <taxon>Agaricineae</taxon>
        <taxon>Strophariaceae</taxon>
        <taxon>Pholiota</taxon>
    </lineage>
</organism>
<dbReference type="InterPro" id="IPR050364">
    <property type="entry name" value="Cytochrome_P450_fung"/>
</dbReference>
<comment type="similarity">
    <text evidence="3 10">Belongs to the cytochrome P450 family.</text>
</comment>
<evidence type="ECO:0000256" key="5">
    <source>
        <dbReference type="ARBA" id="ARBA00022723"/>
    </source>
</evidence>
<dbReference type="GO" id="GO:0020037">
    <property type="term" value="F:heme binding"/>
    <property type="evidence" value="ECO:0007669"/>
    <property type="project" value="InterPro"/>
</dbReference>
<dbReference type="EMBL" id="MU155154">
    <property type="protein sequence ID" value="KAF9483393.1"/>
    <property type="molecule type" value="Genomic_DNA"/>
</dbReference>
<evidence type="ECO:0000256" key="8">
    <source>
        <dbReference type="ARBA" id="ARBA00023033"/>
    </source>
</evidence>
<keyword evidence="6 10" id="KW-0560">Oxidoreductase</keyword>
<sequence length="514" mass="57650">MALSDLTVSILLAIGPLAGILFGIYTSYISWLDSPFRKVTYPPGPSQSGLLRRSLRDVPSSRPWTTYAEWALKYGNIIYFKLKGKPMIILNSIDDAHEMFERRCGVYSDRPKDIMNDLMGWDFHTQLMPYGAGWRGHRKLYQQCFRPKAAAAYTPIQTRKVRNLLNSLLTSPDEFRTHCKTASTGVIFSILYGEDLPQEMNEYFASLGEEAVFAYSKGPLAASNIVNAFPILRHLPPWFPGAEFHRLALEVKKATSLFLDAPLDFIGEGLLDGTVTPSLMVDLMENCYMERDFDRIKHVAATTYLAGTDTMTSPLLSFFLAMAKFPDAQKKAQAEITRVIGPNRLPTYEDRASLPYVEALYREVLRWRPPVPLNTAHVTTEADIYNGFHIPKGAQIVANIWAMTRDEGRYADPESFKPERFLDGEGALNNDDLSLIFGFGRRICPGRHIASATVWLTVTSVLATFDIMKQKGISDGVDDLNMEYTNGPVSQPLPFSCSITPRNGKIASLIREVS</sequence>
<dbReference type="GO" id="GO:0016705">
    <property type="term" value="F:oxidoreductase activity, acting on paired donors, with incorporation or reduction of molecular oxygen"/>
    <property type="evidence" value="ECO:0007669"/>
    <property type="project" value="InterPro"/>
</dbReference>
<evidence type="ECO:0000256" key="6">
    <source>
        <dbReference type="ARBA" id="ARBA00023002"/>
    </source>
</evidence>
<keyword evidence="7 9" id="KW-0408">Iron</keyword>
<dbReference type="InterPro" id="IPR017972">
    <property type="entry name" value="Cyt_P450_CS"/>
</dbReference>
<evidence type="ECO:0000256" key="1">
    <source>
        <dbReference type="ARBA" id="ARBA00001971"/>
    </source>
</evidence>
<evidence type="ECO:0000256" key="2">
    <source>
        <dbReference type="ARBA" id="ARBA00005179"/>
    </source>
</evidence>
<gene>
    <name evidence="12" type="ORF">BDN70DRAFT_873899</name>
</gene>
<dbReference type="Gene3D" id="1.10.630.10">
    <property type="entry name" value="Cytochrome P450"/>
    <property type="match status" value="1"/>
</dbReference>
<proteinExistence type="inferred from homology"/>
<keyword evidence="4 9" id="KW-0349">Heme</keyword>
<evidence type="ECO:0000313" key="13">
    <source>
        <dbReference type="Proteomes" id="UP000807469"/>
    </source>
</evidence>
<dbReference type="OrthoDB" id="2789670at2759"/>
<dbReference type="Proteomes" id="UP000807469">
    <property type="component" value="Unassembled WGS sequence"/>
</dbReference>
<keyword evidence="13" id="KW-1185">Reference proteome</keyword>
<feature type="binding site" description="axial binding residue" evidence="9">
    <location>
        <position position="444"/>
    </location>
    <ligand>
        <name>heme</name>
        <dbReference type="ChEBI" id="CHEBI:30413"/>
    </ligand>
    <ligandPart>
        <name>Fe</name>
        <dbReference type="ChEBI" id="CHEBI:18248"/>
    </ligandPart>
</feature>
<comment type="cofactor">
    <cofactor evidence="1 9">
        <name>heme</name>
        <dbReference type="ChEBI" id="CHEBI:30413"/>
    </cofactor>
</comment>
<dbReference type="PANTHER" id="PTHR46300:SF5">
    <property type="entry name" value="CYTOCHROME P450"/>
    <property type="match status" value="1"/>
</dbReference>
<feature type="transmembrane region" description="Helical" evidence="11">
    <location>
        <begin position="6"/>
        <end position="28"/>
    </location>
</feature>
<keyword evidence="11" id="KW-0812">Transmembrane</keyword>
<dbReference type="AlphaFoldDB" id="A0A9P5Z8H0"/>
<keyword evidence="11" id="KW-0472">Membrane</keyword>
<evidence type="ECO:0000256" key="11">
    <source>
        <dbReference type="SAM" id="Phobius"/>
    </source>
</evidence>
<evidence type="ECO:0000256" key="9">
    <source>
        <dbReference type="PIRSR" id="PIRSR602401-1"/>
    </source>
</evidence>
<reference evidence="12" key="1">
    <citation type="submission" date="2020-11" db="EMBL/GenBank/DDBJ databases">
        <authorList>
            <consortium name="DOE Joint Genome Institute"/>
            <person name="Ahrendt S."/>
            <person name="Riley R."/>
            <person name="Andreopoulos W."/>
            <person name="Labutti K."/>
            <person name="Pangilinan J."/>
            <person name="Ruiz-Duenas F.J."/>
            <person name="Barrasa J.M."/>
            <person name="Sanchez-Garcia M."/>
            <person name="Camarero S."/>
            <person name="Miyauchi S."/>
            <person name="Serrano A."/>
            <person name="Linde D."/>
            <person name="Babiker R."/>
            <person name="Drula E."/>
            <person name="Ayuso-Fernandez I."/>
            <person name="Pacheco R."/>
            <person name="Padilla G."/>
            <person name="Ferreira P."/>
            <person name="Barriuso J."/>
            <person name="Kellner H."/>
            <person name="Castanera R."/>
            <person name="Alfaro M."/>
            <person name="Ramirez L."/>
            <person name="Pisabarro A.G."/>
            <person name="Kuo A."/>
            <person name="Tritt A."/>
            <person name="Lipzen A."/>
            <person name="He G."/>
            <person name="Yan M."/>
            <person name="Ng V."/>
            <person name="Cullen D."/>
            <person name="Martin F."/>
            <person name="Rosso M.-N."/>
            <person name="Henrissat B."/>
            <person name="Hibbett D."/>
            <person name="Martinez A.T."/>
            <person name="Grigoriev I.V."/>
        </authorList>
    </citation>
    <scope>NUCLEOTIDE SEQUENCE</scope>
    <source>
        <strain evidence="12">CIRM-BRFM 674</strain>
    </source>
</reference>
<evidence type="ECO:0000256" key="3">
    <source>
        <dbReference type="ARBA" id="ARBA00010617"/>
    </source>
</evidence>
<evidence type="ECO:0000256" key="10">
    <source>
        <dbReference type="RuleBase" id="RU000461"/>
    </source>
</evidence>
<dbReference type="InterPro" id="IPR036396">
    <property type="entry name" value="Cyt_P450_sf"/>
</dbReference>
<accession>A0A9P5Z8H0</accession>
<evidence type="ECO:0000256" key="4">
    <source>
        <dbReference type="ARBA" id="ARBA00022617"/>
    </source>
</evidence>
<keyword evidence="8 10" id="KW-0503">Monooxygenase</keyword>
<dbReference type="Pfam" id="PF00067">
    <property type="entry name" value="p450"/>
    <property type="match status" value="1"/>
</dbReference>
<dbReference type="CDD" id="cd11065">
    <property type="entry name" value="CYP64-like"/>
    <property type="match status" value="1"/>
</dbReference>
<dbReference type="GO" id="GO:0005506">
    <property type="term" value="F:iron ion binding"/>
    <property type="evidence" value="ECO:0007669"/>
    <property type="project" value="InterPro"/>
</dbReference>
<dbReference type="InterPro" id="IPR001128">
    <property type="entry name" value="Cyt_P450"/>
</dbReference>
<name>A0A9P5Z8H0_9AGAR</name>